<accession>A0A9D1VJE7</accession>
<comment type="caution">
    <text evidence="1">The sequence shown here is derived from an EMBL/GenBank/DDBJ whole genome shotgun (WGS) entry which is preliminary data.</text>
</comment>
<evidence type="ECO:0000313" key="2">
    <source>
        <dbReference type="Proteomes" id="UP000824230"/>
    </source>
</evidence>
<dbReference type="AlphaFoldDB" id="A0A9D1VJE7"/>
<evidence type="ECO:0000313" key="1">
    <source>
        <dbReference type="EMBL" id="HIX36511.1"/>
    </source>
</evidence>
<organism evidence="1 2">
    <name type="scientific">Candidatus Blautia pullistercoris</name>
    <dbReference type="NCBI Taxonomy" id="2838499"/>
    <lineage>
        <taxon>Bacteria</taxon>
        <taxon>Bacillati</taxon>
        <taxon>Bacillota</taxon>
        <taxon>Clostridia</taxon>
        <taxon>Lachnospirales</taxon>
        <taxon>Lachnospiraceae</taxon>
        <taxon>Blautia</taxon>
    </lineage>
</organism>
<proteinExistence type="predicted"/>
<dbReference type="EMBL" id="DXFG01000029">
    <property type="protein sequence ID" value="HIX36511.1"/>
    <property type="molecule type" value="Genomic_DNA"/>
</dbReference>
<protein>
    <submittedName>
        <fullName evidence="1">Uncharacterized protein</fullName>
    </submittedName>
</protein>
<reference evidence="1" key="2">
    <citation type="submission" date="2021-04" db="EMBL/GenBank/DDBJ databases">
        <authorList>
            <person name="Gilroy R."/>
        </authorList>
    </citation>
    <scope>NUCLEOTIDE SEQUENCE</scope>
    <source>
        <strain evidence="1">ChiHjej12B11-1927</strain>
    </source>
</reference>
<reference evidence="1" key="1">
    <citation type="journal article" date="2021" name="PeerJ">
        <title>Extensive microbial diversity within the chicken gut microbiome revealed by metagenomics and culture.</title>
        <authorList>
            <person name="Gilroy R."/>
            <person name="Ravi A."/>
            <person name="Getino M."/>
            <person name="Pursley I."/>
            <person name="Horton D.L."/>
            <person name="Alikhan N.F."/>
            <person name="Baker D."/>
            <person name="Gharbi K."/>
            <person name="Hall N."/>
            <person name="Watson M."/>
            <person name="Adriaenssens E.M."/>
            <person name="Foster-Nyarko E."/>
            <person name="Jarju S."/>
            <person name="Secka A."/>
            <person name="Antonio M."/>
            <person name="Oren A."/>
            <person name="Chaudhuri R.R."/>
            <person name="La Ragione R."/>
            <person name="Hildebrand F."/>
            <person name="Pallen M.J."/>
        </authorList>
    </citation>
    <scope>NUCLEOTIDE SEQUENCE</scope>
    <source>
        <strain evidence="1">ChiHjej12B11-1927</strain>
    </source>
</reference>
<name>A0A9D1VJE7_9FIRM</name>
<dbReference type="Proteomes" id="UP000824230">
    <property type="component" value="Unassembled WGS sequence"/>
</dbReference>
<gene>
    <name evidence="1" type="ORF">H9738_01370</name>
</gene>
<sequence>MYLVFLVKEKVGFPCIGTGIVLYFFRLPMQRQLSLKGKFLKKEGAQMGWKTPFLMIKKGNFFGVQAISAPIFRS</sequence>